<dbReference type="Gene3D" id="2.40.10.10">
    <property type="entry name" value="Trypsin-like serine proteases"/>
    <property type="match status" value="2"/>
</dbReference>
<dbReference type="InterPro" id="IPR009003">
    <property type="entry name" value="Peptidase_S1_PA"/>
</dbReference>
<name>E9T763_RHOHA</name>
<dbReference type="AlphaFoldDB" id="E9T763"/>
<dbReference type="HOGENOM" id="CLU_083259_1_0_11"/>
<dbReference type="EMBL" id="ADNW02000031">
    <property type="protein sequence ID" value="EGD21563.1"/>
    <property type="molecule type" value="Genomic_DNA"/>
</dbReference>
<sequence>MAVIDRWHIRSAKREGNMLKRLSLIFAALAVIAGMLGVGTATAAPPRAVLGGGSGIVIDELYQCTLTTIGHDNAGRLVGITAGHCGEAGWPVVPESDPDAGVVGRFVVSNSDYDYAVIEFDPAKVTPVNTIGQVTITDIGKPAQFPAVACKQGRTTGHTCGVVYGDVLQSQETWTQLCVIEGDSGSPVVVGTTLVAMVNAYLGVACLGPELGTNMTAIIDNINATGGVGAGFRPI</sequence>
<dbReference type="Proteomes" id="UP000004245">
    <property type="component" value="Unassembled WGS sequence"/>
</dbReference>
<dbReference type="InterPro" id="IPR043504">
    <property type="entry name" value="Peptidase_S1_PA_chymotrypsin"/>
</dbReference>
<evidence type="ECO:0000313" key="1">
    <source>
        <dbReference type="EMBL" id="EGD21563.1"/>
    </source>
</evidence>
<gene>
    <name evidence="1" type="ORF">HMPREF0724_14619</name>
</gene>
<reference evidence="1" key="1">
    <citation type="submission" date="2011-01" db="EMBL/GenBank/DDBJ databases">
        <authorList>
            <person name="Muzny D."/>
            <person name="Qin X."/>
            <person name="Buhay C."/>
            <person name="Dugan-Rocha S."/>
            <person name="Ding Y."/>
            <person name="Chen G."/>
            <person name="Hawes A."/>
            <person name="Holder M."/>
            <person name="Jhangiani S."/>
            <person name="Johnson A."/>
            <person name="Khan Z."/>
            <person name="Li Z."/>
            <person name="Liu W."/>
            <person name="Liu X."/>
            <person name="Perez L."/>
            <person name="Shen H."/>
            <person name="Wang Q."/>
            <person name="Watt J."/>
            <person name="Xi L."/>
            <person name="Xin Y."/>
            <person name="Zhou J."/>
            <person name="Deng J."/>
            <person name="Jiang H."/>
            <person name="Liu Y."/>
            <person name="Qu J."/>
            <person name="Song X.-Z."/>
            <person name="Zhang L."/>
            <person name="Villasana D."/>
            <person name="Johnson A."/>
            <person name="Liu J."/>
            <person name="Liyanage D."/>
            <person name="Lorensuhewa L."/>
            <person name="Robinson T."/>
            <person name="Song A."/>
            <person name="Song B.-B."/>
            <person name="Dinh H."/>
            <person name="Thornton R."/>
            <person name="Coyle M."/>
            <person name="Francisco L."/>
            <person name="Jackson L."/>
            <person name="Javaid M."/>
            <person name="Korchina V."/>
            <person name="Kovar C."/>
            <person name="Mata R."/>
            <person name="Mathew T."/>
            <person name="Ngo R."/>
            <person name="Nguyen L."/>
            <person name="Nguyen N."/>
            <person name="Okwuonu G."/>
            <person name="Ongeri F."/>
            <person name="Pham C."/>
            <person name="Simmons D."/>
            <person name="Wilczek-Boney K."/>
            <person name="Hale W."/>
            <person name="Jakkamsetti A."/>
            <person name="Pham P."/>
            <person name="Ruth R."/>
            <person name="San Lucas F."/>
            <person name="Warren J."/>
            <person name="Zhang J."/>
            <person name="Zhao Z."/>
            <person name="Zhou C."/>
            <person name="Zhu D."/>
            <person name="Lee S."/>
            <person name="Bess C."/>
            <person name="Blankenburg K."/>
            <person name="Forbes L."/>
            <person name="Fu Q."/>
            <person name="Gubbala S."/>
            <person name="Hirani K."/>
            <person name="Jayaseelan J.C."/>
            <person name="Lara F."/>
            <person name="Munidasa M."/>
            <person name="Palculict T."/>
            <person name="Patil S."/>
            <person name="Pu L.-L."/>
            <person name="Saada N."/>
            <person name="Tang L."/>
            <person name="Weissenberger G."/>
            <person name="Zhu Y."/>
            <person name="Hemphill L."/>
            <person name="Shang Y."/>
            <person name="Youmans B."/>
            <person name="Ayvaz T."/>
            <person name="Ross M."/>
            <person name="Santibanez J."/>
            <person name="Aqrawi P."/>
            <person name="Gross S."/>
            <person name="Joshi V."/>
            <person name="Fowler G."/>
            <person name="Nazareth L."/>
            <person name="Reid J."/>
            <person name="Worley K."/>
            <person name="Petrosino J."/>
            <person name="Highlander S."/>
            <person name="Gibbs R."/>
        </authorList>
    </citation>
    <scope>NUCLEOTIDE SEQUENCE [LARGE SCALE GENOMIC DNA]</scope>
    <source>
        <strain evidence="1">ATCC 33707</strain>
    </source>
</reference>
<comment type="caution">
    <text evidence="1">The sequence shown here is derived from an EMBL/GenBank/DDBJ whole genome shotgun (WGS) entry which is preliminary data.</text>
</comment>
<accession>E9T763</accession>
<protein>
    <recommendedName>
        <fullName evidence="3">Serine protease</fullName>
    </recommendedName>
</protein>
<dbReference type="SUPFAM" id="SSF50494">
    <property type="entry name" value="Trypsin-like serine proteases"/>
    <property type="match status" value="1"/>
</dbReference>
<evidence type="ECO:0000313" key="2">
    <source>
        <dbReference type="Proteomes" id="UP000004245"/>
    </source>
</evidence>
<evidence type="ECO:0008006" key="3">
    <source>
        <dbReference type="Google" id="ProtNLM"/>
    </source>
</evidence>
<proteinExistence type="predicted"/>
<dbReference type="STRING" id="43767.A6I91_08990"/>
<dbReference type="OrthoDB" id="4536940at2"/>
<organism evidence="1 2">
    <name type="scientific">Prescottella equi ATCC 33707</name>
    <dbReference type="NCBI Taxonomy" id="525370"/>
    <lineage>
        <taxon>Bacteria</taxon>
        <taxon>Bacillati</taxon>
        <taxon>Actinomycetota</taxon>
        <taxon>Actinomycetes</taxon>
        <taxon>Mycobacteriales</taxon>
        <taxon>Nocardiaceae</taxon>
        <taxon>Prescottella</taxon>
    </lineage>
</organism>
<keyword evidence="2" id="KW-1185">Reference proteome</keyword>
<dbReference type="CDD" id="cd21112">
    <property type="entry name" value="alphaLP-like"/>
    <property type="match status" value="1"/>
</dbReference>